<dbReference type="EMBL" id="KK118947">
    <property type="protein sequence ID" value="KFM74244.1"/>
    <property type="molecule type" value="Genomic_DNA"/>
</dbReference>
<accession>A0A087UA55</accession>
<dbReference type="AlphaFoldDB" id="A0A087UA55"/>
<name>A0A087UA55_STEMI</name>
<gene>
    <name evidence="2" type="ORF">X975_00156</name>
</gene>
<dbReference type="Proteomes" id="UP000054359">
    <property type="component" value="Unassembled WGS sequence"/>
</dbReference>
<evidence type="ECO:0000256" key="1">
    <source>
        <dbReference type="SAM" id="MobiDB-lite"/>
    </source>
</evidence>
<feature type="non-terminal residue" evidence="2">
    <location>
        <position position="148"/>
    </location>
</feature>
<reference evidence="2 3" key="1">
    <citation type="submission" date="2013-11" db="EMBL/GenBank/DDBJ databases">
        <title>Genome sequencing of Stegodyphus mimosarum.</title>
        <authorList>
            <person name="Bechsgaard J."/>
        </authorList>
    </citation>
    <scope>NUCLEOTIDE SEQUENCE [LARGE SCALE GENOMIC DNA]</scope>
</reference>
<feature type="compositionally biased region" description="Basic residues" evidence="1">
    <location>
        <begin position="7"/>
        <end position="19"/>
    </location>
</feature>
<evidence type="ECO:0000313" key="3">
    <source>
        <dbReference type="Proteomes" id="UP000054359"/>
    </source>
</evidence>
<feature type="compositionally biased region" description="Polar residues" evidence="1">
    <location>
        <begin position="135"/>
        <end position="148"/>
    </location>
</feature>
<evidence type="ECO:0000313" key="2">
    <source>
        <dbReference type="EMBL" id="KFM74244.1"/>
    </source>
</evidence>
<feature type="region of interest" description="Disordered" evidence="1">
    <location>
        <begin position="55"/>
        <end position="85"/>
    </location>
</feature>
<feature type="region of interest" description="Disordered" evidence="1">
    <location>
        <begin position="1"/>
        <end position="29"/>
    </location>
</feature>
<sequence length="148" mass="17482">MNNYRGRSARYRGLKRHQHNSPANCRPKEILGDSIDSARYNRQDCENLQSNFHQSQTDASINAGHHHNSIQQQKRQQDKFHRNKPPYIYRCKNSIVNQPRIFNKGQETSNKIQNAEFLNLRQLNEMKLDDDYQKNRSPTLSEVRSSRS</sequence>
<protein>
    <submittedName>
        <fullName evidence="2">Uncharacterized protein</fullName>
    </submittedName>
</protein>
<proteinExistence type="predicted"/>
<keyword evidence="3" id="KW-1185">Reference proteome</keyword>
<feature type="region of interest" description="Disordered" evidence="1">
    <location>
        <begin position="129"/>
        <end position="148"/>
    </location>
</feature>
<organism evidence="2 3">
    <name type="scientific">Stegodyphus mimosarum</name>
    <name type="common">African social velvet spider</name>
    <dbReference type="NCBI Taxonomy" id="407821"/>
    <lineage>
        <taxon>Eukaryota</taxon>
        <taxon>Metazoa</taxon>
        <taxon>Ecdysozoa</taxon>
        <taxon>Arthropoda</taxon>
        <taxon>Chelicerata</taxon>
        <taxon>Arachnida</taxon>
        <taxon>Araneae</taxon>
        <taxon>Araneomorphae</taxon>
        <taxon>Entelegynae</taxon>
        <taxon>Eresoidea</taxon>
        <taxon>Eresidae</taxon>
        <taxon>Stegodyphus</taxon>
    </lineage>
</organism>